<dbReference type="InterPro" id="IPR001119">
    <property type="entry name" value="SLH_dom"/>
</dbReference>
<feature type="domain" description="SLH" evidence="3">
    <location>
        <begin position="360"/>
        <end position="423"/>
    </location>
</feature>
<evidence type="ECO:0000313" key="4">
    <source>
        <dbReference type="EMBL" id="QAT63083.1"/>
    </source>
</evidence>
<dbReference type="Gene3D" id="1.50.10.20">
    <property type="match status" value="2"/>
</dbReference>
<dbReference type="AlphaFoldDB" id="A0A410QG85"/>
<proteinExistence type="predicted"/>
<organism evidence="4 5">
    <name type="scientific">Acidilutibacter cellobiosedens</name>
    <dbReference type="NCBI Taxonomy" id="2507161"/>
    <lineage>
        <taxon>Bacteria</taxon>
        <taxon>Bacillati</taxon>
        <taxon>Bacillota</taxon>
        <taxon>Tissierellia</taxon>
        <taxon>Tissierellales</taxon>
        <taxon>Acidilutibacteraceae</taxon>
        <taxon>Acidilutibacter</taxon>
    </lineage>
</organism>
<dbReference type="CDD" id="cd00688">
    <property type="entry name" value="ISOPREN_C2_like"/>
    <property type="match status" value="1"/>
</dbReference>
<evidence type="ECO:0000313" key="5">
    <source>
        <dbReference type="Proteomes" id="UP000287969"/>
    </source>
</evidence>
<name>A0A410QG85_9FIRM</name>
<dbReference type="PANTHER" id="PTHR43308">
    <property type="entry name" value="OUTER MEMBRANE PROTEIN ALPHA-RELATED"/>
    <property type="match status" value="1"/>
</dbReference>
<evidence type="ECO:0000256" key="1">
    <source>
        <dbReference type="ARBA" id="ARBA00022737"/>
    </source>
</evidence>
<dbReference type="Pfam" id="PF00432">
    <property type="entry name" value="Prenyltrans"/>
    <property type="match status" value="1"/>
</dbReference>
<dbReference type="OrthoDB" id="1699243at2"/>
<evidence type="ECO:0000256" key="2">
    <source>
        <dbReference type="SAM" id="SignalP"/>
    </source>
</evidence>
<dbReference type="EMBL" id="CP035282">
    <property type="protein sequence ID" value="QAT63083.1"/>
    <property type="molecule type" value="Genomic_DNA"/>
</dbReference>
<evidence type="ECO:0000259" key="3">
    <source>
        <dbReference type="PROSITE" id="PS51272"/>
    </source>
</evidence>
<gene>
    <name evidence="4" type="ORF">EQM13_16670</name>
</gene>
<dbReference type="Pfam" id="PF00395">
    <property type="entry name" value="SLH"/>
    <property type="match status" value="3"/>
</dbReference>
<feature type="chain" id="PRO_5019029768" description="SLH domain-containing protein" evidence="2">
    <location>
        <begin position="28"/>
        <end position="534"/>
    </location>
</feature>
<dbReference type="InterPro" id="IPR008930">
    <property type="entry name" value="Terpenoid_cyclase/PrenylTrfase"/>
</dbReference>
<dbReference type="RefSeq" id="WP_114218677.1">
    <property type="nucleotide sequence ID" value="NZ_CP035282.1"/>
</dbReference>
<dbReference type="PROSITE" id="PS51272">
    <property type="entry name" value="SLH"/>
    <property type="match status" value="2"/>
</dbReference>
<accession>A0A410QG85</accession>
<dbReference type="PANTHER" id="PTHR43308:SF5">
    <property type="entry name" value="S-LAYER PROTEIN _ PEPTIDOGLYCAN ENDO-BETA-N-ACETYLGLUCOSAMINIDASE"/>
    <property type="match status" value="1"/>
</dbReference>
<sequence length="534" mass="60019">MNRRRRIIVSLLLVLIISTNICTGVFAANESSLTREELYKAAQKTIEYYHKTYKSEKYEGIMDWPALGLFGFGEDVSGPKWTVDGKNAAYFREEEAKNGVGLSKTKNTDFQRTIIGICAAGKDPRNFAGMNLVQIVKDTMLPNGHFADSVADNKTGKPVGDNLINAHIFGVIALHCAGEPIPNRDKCVEWLEKQQHKDGGFTWDVKYFDNPKDYDYIVSDVDMTAAALMAFAILGEDESNPVVAKAIQFLHDEQLPNGGFHSWGTDNPESCAWAIQALTLLGQDPMGPEWTNTKGQNPVTSLLRFQNSDGSFVHVLEEDDMIDVYENSMSTYEALYGMADAYNKKSAYDMLYEKYRPEGEKYLFKDYKPGDYAFKETADLVYDYIISGYTDGTFKPDNNVTRAEFTKMLNNGKGFRNEARDYSGESKFNDVPEDHWAYGNIGVSAEKGYITGVTEDTFKPEDPITGEQLMIILIRAAGLEEEDDKLKTGGGDWVEGYINLAKEKGLVYENFQPKEPVTRAQCAWSLYQFLNINN</sequence>
<dbReference type="KEGG" id="spoa:EQM13_16670"/>
<keyword evidence="1" id="KW-0677">Repeat</keyword>
<feature type="domain" description="SLH" evidence="3">
    <location>
        <begin position="424"/>
        <end position="487"/>
    </location>
</feature>
<dbReference type="GO" id="GO:0003824">
    <property type="term" value="F:catalytic activity"/>
    <property type="evidence" value="ECO:0007669"/>
    <property type="project" value="InterPro"/>
</dbReference>
<protein>
    <recommendedName>
        <fullName evidence="3">SLH domain-containing protein</fullName>
    </recommendedName>
</protein>
<keyword evidence="5" id="KW-1185">Reference proteome</keyword>
<keyword evidence="2" id="KW-0732">Signal</keyword>
<dbReference type="Proteomes" id="UP000287969">
    <property type="component" value="Chromosome"/>
</dbReference>
<feature type="signal peptide" evidence="2">
    <location>
        <begin position="1"/>
        <end position="27"/>
    </location>
</feature>
<dbReference type="InterPro" id="IPR051465">
    <property type="entry name" value="Cell_Envelope_Struct_Comp"/>
</dbReference>
<dbReference type="InterPro" id="IPR001330">
    <property type="entry name" value="Prenyltrans"/>
</dbReference>
<reference evidence="5" key="1">
    <citation type="submission" date="2019-01" db="EMBL/GenBank/DDBJ databases">
        <title>Draft genomes of a novel of Sporanaerobacter strains.</title>
        <authorList>
            <person name="Ma S."/>
        </authorList>
    </citation>
    <scope>NUCLEOTIDE SEQUENCE [LARGE SCALE GENOMIC DNA]</scope>
    <source>
        <strain evidence="5">NJN-17</strain>
    </source>
</reference>
<dbReference type="SUPFAM" id="SSF48239">
    <property type="entry name" value="Terpenoid cyclases/Protein prenyltransferases"/>
    <property type="match status" value="1"/>
</dbReference>